<sequence>MGSDKQMDSKSTAKLVKTRVCQHLKLSTIEQQVEQLLGRMDGQDSQIRELQAASSAQLATHRELQAASSAQLATHRELQAASSAQLATHRELQAASSAQLATHRELQATSSAQLATNRELQAEHSELRGRVDVLASQIAAHSFVLRRDVVDLAHQKLEQRFDCGEDSRPPDMLYSAWLAALQARHPQYFQQHRLDAPAIQLLHKGRGTPSHAGSLAAHQPPQAHVDAALADELAWDTLWAFVTSPER</sequence>
<name>A0A835VW24_CHLIN</name>
<dbReference type="AlphaFoldDB" id="A0A835VW24"/>
<keyword evidence="2" id="KW-1185">Reference proteome</keyword>
<gene>
    <name evidence="1" type="ORF">HXX76_009516</name>
</gene>
<proteinExistence type="predicted"/>
<dbReference type="Proteomes" id="UP000650467">
    <property type="component" value="Unassembled WGS sequence"/>
</dbReference>
<evidence type="ECO:0000313" key="1">
    <source>
        <dbReference type="EMBL" id="KAG2431502.1"/>
    </source>
</evidence>
<dbReference type="EMBL" id="JAEHOC010000024">
    <property type="protein sequence ID" value="KAG2431502.1"/>
    <property type="molecule type" value="Genomic_DNA"/>
</dbReference>
<accession>A0A835VW24</accession>
<evidence type="ECO:0000313" key="2">
    <source>
        <dbReference type="Proteomes" id="UP000650467"/>
    </source>
</evidence>
<protein>
    <submittedName>
        <fullName evidence="1">Uncharacterized protein</fullName>
    </submittedName>
</protein>
<comment type="caution">
    <text evidence="1">The sequence shown here is derived from an EMBL/GenBank/DDBJ whole genome shotgun (WGS) entry which is preliminary data.</text>
</comment>
<reference evidence="1" key="1">
    <citation type="journal article" date="2020" name="bioRxiv">
        <title>Comparative genomics of Chlamydomonas.</title>
        <authorList>
            <person name="Craig R.J."/>
            <person name="Hasan A.R."/>
            <person name="Ness R.W."/>
            <person name="Keightley P.D."/>
        </authorList>
    </citation>
    <scope>NUCLEOTIDE SEQUENCE</scope>
    <source>
        <strain evidence="1">SAG 7.73</strain>
    </source>
</reference>
<organism evidence="1 2">
    <name type="scientific">Chlamydomonas incerta</name>
    <dbReference type="NCBI Taxonomy" id="51695"/>
    <lineage>
        <taxon>Eukaryota</taxon>
        <taxon>Viridiplantae</taxon>
        <taxon>Chlorophyta</taxon>
        <taxon>core chlorophytes</taxon>
        <taxon>Chlorophyceae</taxon>
        <taxon>CS clade</taxon>
        <taxon>Chlamydomonadales</taxon>
        <taxon>Chlamydomonadaceae</taxon>
        <taxon>Chlamydomonas</taxon>
    </lineage>
</organism>
<dbReference type="OrthoDB" id="541018at2759"/>